<feature type="compositionally biased region" description="Basic and acidic residues" evidence="6">
    <location>
        <begin position="1"/>
        <end position="12"/>
    </location>
</feature>
<evidence type="ECO:0000256" key="4">
    <source>
        <dbReference type="ARBA" id="ARBA00022490"/>
    </source>
</evidence>
<dbReference type="Proteomes" id="UP000031202">
    <property type="component" value="Unassembled WGS sequence"/>
</dbReference>
<sequence>MTTSRHGGESERLAPVIPLFGGDAADARVSSASANPPQDEAGPRDPQPATPTVFPGPSGHEGGVGDLSWHPTWTEEPVDAVWEDDIATVVDDAEAALIKRLRTRSLSEREASRFLRERELGDAAIDHVIDRMRSLGYLDDSALAEQLVHSGVERKGQGRAMLVQTLSARGIPREVIDESLDALPDDDADRALEFARQKARTMRDLDRDTALRRLSGQLARRGYGASALTAARQALEELGRPVRRAPAGTVRFE</sequence>
<dbReference type="GO" id="GO:0005737">
    <property type="term" value="C:cytoplasm"/>
    <property type="evidence" value="ECO:0007669"/>
    <property type="project" value="UniProtKB-SubCell"/>
</dbReference>
<feature type="domain" description="RecX second three-helical" evidence="7">
    <location>
        <begin position="139"/>
        <end position="180"/>
    </location>
</feature>
<dbReference type="AlphaFoldDB" id="A0A0B4CJ01"/>
<gene>
    <name evidence="5" type="primary">recX</name>
    <name evidence="8" type="ORF">RM52_12560</name>
</gene>
<keyword evidence="4 5" id="KW-0963">Cytoplasm</keyword>
<dbReference type="PANTHER" id="PTHR33602:SF1">
    <property type="entry name" value="REGULATORY PROTEIN RECX FAMILY PROTEIN"/>
    <property type="match status" value="1"/>
</dbReference>
<evidence type="ECO:0000256" key="3">
    <source>
        <dbReference type="ARBA" id="ARBA00018111"/>
    </source>
</evidence>
<accession>A0A0B4CJ01</accession>
<evidence type="ECO:0000256" key="6">
    <source>
        <dbReference type="SAM" id="MobiDB-lite"/>
    </source>
</evidence>
<comment type="subcellular location">
    <subcellularLocation>
        <location evidence="1 5">Cytoplasm</location>
    </subcellularLocation>
</comment>
<feature type="compositionally biased region" description="Low complexity" evidence="6">
    <location>
        <begin position="23"/>
        <end position="34"/>
    </location>
</feature>
<evidence type="ECO:0000313" key="8">
    <source>
        <dbReference type="EMBL" id="KIC56467.1"/>
    </source>
</evidence>
<evidence type="ECO:0000256" key="1">
    <source>
        <dbReference type="ARBA" id="ARBA00004496"/>
    </source>
</evidence>
<dbReference type="GO" id="GO:0006282">
    <property type="term" value="P:regulation of DNA repair"/>
    <property type="evidence" value="ECO:0007669"/>
    <property type="project" value="UniProtKB-UniRule"/>
</dbReference>
<dbReference type="HAMAP" id="MF_01114">
    <property type="entry name" value="RecX"/>
    <property type="match status" value="1"/>
</dbReference>
<dbReference type="Gene3D" id="1.10.10.10">
    <property type="entry name" value="Winged helix-like DNA-binding domain superfamily/Winged helix DNA-binding domain"/>
    <property type="match status" value="1"/>
</dbReference>
<evidence type="ECO:0000256" key="5">
    <source>
        <dbReference type="HAMAP-Rule" id="MF_01114"/>
    </source>
</evidence>
<dbReference type="InterPro" id="IPR053924">
    <property type="entry name" value="RecX_HTH_2nd"/>
</dbReference>
<dbReference type="EMBL" id="JWSZ01000017">
    <property type="protein sequence ID" value="KIC56467.1"/>
    <property type="molecule type" value="Genomic_DNA"/>
</dbReference>
<evidence type="ECO:0000256" key="2">
    <source>
        <dbReference type="ARBA" id="ARBA00009695"/>
    </source>
</evidence>
<organism evidence="8 9">
    <name type="scientific">Microbacterium hominis</name>
    <dbReference type="NCBI Taxonomy" id="162426"/>
    <lineage>
        <taxon>Bacteria</taxon>
        <taxon>Bacillati</taxon>
        <taxon>Actinomycetota</taxon>
        <taxon>Actinomycetes</taxon>
        <taxon>Micrococcales</taxon>
        <taxon>Microbacteriaceae</taxon>
        <taxon>Microbacterium</taxon>
    </lineage>
</organism>
<comment type="similarity">
    <text evidence="2 5">Belongs to the RecX family.</text>
</comment>
<feature type="region of interest" description="Disordered" evidence="6">
    <location>
        <begin position="1"/>
        <end position="71"/>
    </location>
</feature>
<dbReference type="InterPro" id="IPR036388">
    <property type="entry name" value="WH-like_DNA-bd_sf"/>
</dbReference>
<comment type="function">
    <text evidence="5">Modulates RecA activity.</text>
</comment>
<dbReference type="InterPro" id="IPR003783">
    <property type="entry name" value="Regulatory_RecX"/>
</dbReference>
<evidence type="ECO:0000259" key="7">
    <source>
        <dbReference type="Pfam" id="PF02631"/>
    </source>
</evidence>
<comment type="caution">
    <text evidence="8">The sequence shown here is derived from an EMBL/GenBank/DDBJ whole genome shotgun (WGS) entry which is preliminary data.</text>
</comment>
<evidence type="ECO:0000313" key="9">
    <source>
        <dbReference type="Proteomes" id="UP000031202"/>
    </source>
</evidence>
<dbReference type="PANTHER" id="PTHR33602">
    <property type="entry name" value="REGULATORY PROTEIN RECX FAMILY PROTEIN"/>
    <property type="match status" value="1"/>
</dbReference>
<proteinExistence type="inferred from homology"/>
<dbReference type="Pfam" id="PF02631">
    <property type="entry name" value="RecX_HTH2"/>
    <property type="match status" value="1"/>
</dbReference>
<name>A0A0B4CJ01_9MICO</name>
<reference evidence="8 9" key="1">
    <citation type="submission" date="2014-12" db="EMBL/GenBank/DDBJ databases">
        <title>Genome sequencing of Microbacterium hominis TPW29.</title>
        <authorList>
            <person name="Tan P.W."/>
            <person name="Chan K.-G."/>
        </authorList>
    </citation>
    <scope>NUCLEOTIDE SEQUENCE [LARGE SCALE GENOMIC DNA]</scope>
    <source>
        <strain evidence="8 9">TPW29</strain>
    </source>
</reference>
<protein>
    <recommendedName>
        <fullName evidence="3 5">Regulatory protein RecX</fullName>
    </recommendedName>
</protein>